<dbReference type="Proteomes" id="UP001220610">
    <property type="component" value="Chromosome"/>
</dbReference>
<name>A0AAJ5WQT2_9BACT</name>
<evidence type="ECO:0000313" key="1">
    <source>
        <dbReference type="EMBL" id="WEK34003.1"/>
    </source>
</evidence>
<accession>A0AAJ5WQT2</accession>
<gene>
    <name evidence="1" type="ORF">P0Y53_16060</name>
</gene>
<sequence length="268" mass="30990">MKKLLLFAGLAAIAGTLLAFTMVNNRFNNILKDLGLEERESRSYIFSNFEGGVLSSPAIRKLAAGKRADAVRELGSYIKQYVASPEFKEKYQQAREERKPSTPGGDLDQLVKEQIKEMEMELPEGEKYLKQLPAGAPQRKMVEEELKKVRERLAILKDPKHPRYQAEALEMADIDEDQLKNYQEQLAWWNEHLPANPQLLIKKRLQEFLNLTADINFNAQLVKSGNKMKFADPKLEARSWDWKRCFRCGEETITAARVYTQQWLKELN</sequence>
<proteinExistence type="predicted"/>
<reference evidence="1" key="1">
    <citation type="submission" date="2023-03" db="EMBL/GenBank/DDBJ databases">
        <title>Andean soil-derived lignocellulolytic bacterial consortium as a source of novel taxa and putative plastic-active enzymes.</title>
        <authorList>
            <person name="Diaz-Garcia L."/>
            <person name="Chuvochina M."/>
            <person name="Feuerriegel G."/>
            <person name="Bunk B."/>
            <person name="Sproer C."/>
            <person name="Streit W.R."/>
            <person name="Rodriguez L.M."/>
            <person name="Overmann J."/>
            <person name="Jimenez D.J."/>
        </authorList>
    </citation>
    <scope>NUCLEOTIDE SEQUENCE</scope>
    <source>
        <strain evidence="1">MAG 7</strain>
    </source>
</reference>
<evidence type="ECO:0000313" key="2">
    <source>
        <dbReference type="Proteomes" id="UP001220610"/>
    </source>
</evidence>
<organism evidence="1 2">
    <name type="scientific">Candidatus Pseudobacter hemicellulosilyticus</name>
    <dbReference type="NCBI Taxonomy" id="3121375"/>
    <lineage>
        <taxon>Bacteria</taxon>
        <taxon>Pseudomonadati</taxon>
        <taxon>Bacteroidota</taxon>
        <taxon>Chitinophagia</taxon>
        <taxon>Chitinophagales</taxon>
        <taxon>Chitinophagaceae</taxon>
        <taxon>Pseudobacter</taxon>
    </lineage>
</organism>
<dbReference type="EMBL" id="CP119311">
    <property type="protein sequence ID" value="WEK34003.1"/>
    <property type="molecule type" value="Genomic_DNA"/>
</dbReference>
<protein>
    <submittedName>
        <fullName evidence="1">Uncharacterized protein</fullName>
    </submittedName>
</protein>
<dbReference type="AlphaFoldDB" id="A0AAJ5WQT2"/>